<dbReference type="InterPro" id="IPR050250">
    <property type="entry name" value="Macrolide_Exporter_MacB"/>
</dbReference>
<dbReference type="Pfam" id="PF12704">
    <property type="entry name" value="MacB_PCD"/>
    <property type="match status" value="1"/>
</dbReference>
<organism evidence="3 4">
    <name type="scientific">Proteiniphilum acetatigenes</name>
    <dbReference type="NCBI Taxonomy" id="294710"/>
    <lineage>
        <taxon>Bacteria</taxon>
        <taxon>Pseudomonadati</taxon>
        <taxon>Bacteroidota</taxon>
        <taxon>Bacteroidia</taxon>
        <taxon>Bacteroidales</taxon>
        <taxon>Dysgonomonadaceae</taxon>
        <taxon>Proteiniphilum</taxon>
    </lineage>
</organism>
<dbReference type="AlphaFoldDB" id="A0A101HFZ4"/>
<feature type="transmembrane region" description="Helical" evidence="1">
    <location>
        <begin position="21"/>
        <end position="43"/>
    </location>
</feature>
<protein>
    <recommendedName>
        <fullName evidence="2">MacB-like periplasmic core domain-containing protein</fullName>
    </recommendedName>
</protein>
<sequence length="200" mass="22437">MSDQFQEIIDTLKKNKMRTALTGLSVSWGIFILIVLLGAGNGLKNGVMQNFSSRAVNRINLWPGTTSIPYQGLKTERNLNFTESEVDLIRQEVEESRTITARINSTQTIAYGKEYGSYSVRGVMPGYYNIEKLIIGHGEGRFINQLDMREQNKVIVLDKKIADLLFKEESPLGKMVKVGQLMFKVVGVNSKKEQWGGSNA</sequence>
<name>A0A101HFZ4_9BACT</name>
<evidence type="ECO:0000313" key="4">
    <source>
        <dbReference type="Proteomes" id="UP000053860"/>
    </source>
</evidence>
<gene>
    <name evidence="3" type="ORF">XD92_1317</name>
</gene>
<proteinExistence type="predicted"/>
<evidence type="ECO:0000259" key="2">
    <source>
        <dbReference type="Pfam" id="PF12704"/>
    </source>
</evidence>
<dbReference type="Proteomes" id="UP000053860">
    <property type="component" value="Unassembled WGS sequence"/>
</dbReference>
<dbReference type="STRING" id="1123008.GCA_000380985_02327"/>
<feature type="domain" description="MacB-like periplasmic core" evidence="2">
    <location>
        <begin position="19"/>
        <end position="196"/>
    </location>
</feature>
<evidence type="ECO:0000313" key="3">
    <source>
        <dbReference type="EMBL" id="KUK76190.1"/>
    </source>
</evidence>
<feature type="non-terminal residue" evidence="3">
    <location>
        <position position="200"/>
    </location>
</feature>
<dbReference type="GO" id="GO:0022857">
    <property type="term" value="F:transmembrane transporter activity"/>
    <property type="evidence" value="ECO:0007669"/>
    <property type="project" value="TreeGrafter"/>
</dbReference>
<dbReference type="EMBL" id="LGGN01000290">
    <property type="protein sequence ID" value="KUK76190.1"/>
    <property type="molecule type" value="Genomic_DNA"/>
</dbReference>
<dbReference type="PANTHER" id="PTHR30572:SF4">
    <property type="entry name" value="ABC TRANSPORTER PERMEASE YTRF"/>
    <property type="match status" value="1"/>
</dbReference>
<dbReference type="PANTHER" id="PTHR30572">
    <property type="entry name" value="MEMBRANE COMPONENT OF TRANSPORTER-RELATED"/>
    <property type="match status" value="1"/>
</dbReference>
<comment type="caution">
    <text evidence="3">The sequence shown here is derived from an EMBL/GenBank/DDBJ whole genome shotgun (WGS) entry which is preliminary data.</text>
</comment>
<reference evidence="4" key="1">
    <citation type="journal article" date="2015" name="MBio">
        <title>Genome-Resolved Metagenomic Analysis Reveals Roles for Candidate Phyla and Other Microbial Community Members in Biogeochemical Transformations in Oil Reservoirs.</title>
        <authorList>
            <person name="Hu P."/>
            <person name="Tom L."/>
            <person name="Singh A."/>
            <person name="Thomas B.C."/>
            <person name="Baker B.J."/>
            <person name="Piceno Y.M."/>
            <person name="Andersen G.L."/>
            <person name="Banfield J.F."/>
        </authorList>
    </citation>
    <scope>NUCLEOTIDE SEQUENCE [LARGE SCALE GENOMIC DNA]</scope>
</reference>
<accession>A0A101HFZ4</accession>
<keyword evidence="1" id="KW-0812">Transmembrane</keyword>
<evidence type="ECO:0000256" key="1">
    <source>
        <dbReference type="SAM" id="Phobius"/>
    </source>
</evidence>
<dbReference type="GO" id="GO:0005886">
    <property type="term" value="C:plasma membrane"/>
    <property type="evidence" value="ECO:0007669"/>
    <property type="project" value="TreeGrafter"/>
</dbReference>
<keyword evidence="1" id="KW-0472">Membrane</keyword>
<dbReference type="InterPro" id="IPR025857">
    <property type="entry name" value="MacB_PCD"/>
</dbReference>
<keyword evidence="1" id="KW-1133">Transmembrane helix</keyword>